<gene>
    <name evidence="1" type="ORF">Lnau_2328</name>
</gene>
<dbReference type="InterPro" id="IPR011989">
    <property type="entry name" value="ARM-like"/>
</dbReference>
<sequence length="350" mass="40177">MKKIIIFIFIYAFSSIINAENIVDVYGVNPNISESVIKNYGSQVGEIEAKFTNEIIKLSNGSKDEKALNSILLRKNELIEKIKQKYSFSFVDFNTVLYPNDKNTYTTIEVITQNDKSRLRFVHKKTPNTLNQKPKHDLITKMIEFQQIQGQLMLNNQFGTKGIECPVYHCLPNFDHPELKDLFSLFNSSVVKEKELILSTINHDSDPERRTAAVYLMGYLNEPNEIISFLTDHILDIDEGVRNAAMRVIGETMLKAKIAQINVLPYLSLLESPYETDRNKALLVLCQAVSSKQSRELIIRQGKSRLLSLLRLKQPNNKNAVYELLKKISGKDFSSANYRAWEQWFSKSKA</sequence>
<dbReference type="Proteomes" id="UP000054725">
    <property type="component" value="Unassembled WGS sequence"/>
</dbReference>
<dbReference type="EMBL" id="LNYO01000023">
    <property type="protein sequence ID" value="KTD33577.1"/>
    <property type="molecule type" value="Genomic_DNA"/>
</dbReference>
<dbReference type="AlphaFoldDB" id="A0A0W0WMP0"/>
<proteinExistence type="predicted"/>
<reference evidence="1 2" key="1">
    <citation type="submission" date="2015-11" db="EMBL/GenBank/DDBJ databases">
        <title>Genomic analysis of 38 Legionella species identifies large and diverse effector repertoires.</title>
        <authorList>
            <person name="Burstein D."/>
            <person name="Amaro F."/>
            <person name="Zusman T."/>
            <person name="Lifshitz Z."/>
            <person name="Cohen O."/>
            <person name="Gilbert J.A."/>
            <person name="Pupko T."/>
            <person name="Shuman H.A."/>
            <person name="Segal G."/>
        </authorList>
    </citation>
    <scope>NUCLEOTIDE SEQUENCE [LARGE SCALE GENOMIC DNA]</scope>
    <source>
        <strain evidence="1 2">ATCC 49506</strain>
    </source>
</reference>
<protein>
    <recommendedName>
        <fullName evidence="3">HEAT repeat protein</fullName>
    </recommendedName>
</protein>
<accession>A0A0W0WMP0</accession>
<evidence type="ECO:0008006" key="3">
    <source>
        <dbReference type="Google" id="ProtNLM"/>
    </source>
</evidence>
<dbReference type="STRING" id="45070.Lnau_2328"/>
<dbReference type="OrthoDB" id="5653336at2"/>
<keyword evidence="2" id="KW-1185">Reference proteome</keyword>
<dbReference type="InterPro" id="IPR016024">
    <property type="entry name" value="ARM-type_fold"/>
</dbReference>
<organism evidence="1 2">
    <name type="scientific">Legionella nautarum</name>
    <dbReference type="NCBI Taxonomy" id="45070"/>
    <lineage>
        <taxon>Bacteria</taxon>
        <taxon>Pseudomonadati</taxon>
        <taxon>Pseudomonadota</taxon>
        <taxon>Gammaproteobacteria</taxon>
        <taxon>Legionellales</taxon>
        <taxon>Legionellaceae</taxon>
        <taxon>Legionella</taxon>
    </lineage>
</organism>
<evidence type="ECO:0000313" key="2">
    <source>
        <dbReference type="Proteomes" id="UP000054725"/>
    </source>
</evidence>
<dbReference type="SUPFAM" id="SSF48371">
    <property type="entry name" value="ARM repeat"/>
    <property type="match status" value="1"/>
</dbReference>
<dbReference type="Gene3D" id="1.25.10.10">
    <property type="entry name" value="Leucine-rich Repeat Variant"/>
    <property type="match status" value="1"/>
</dbReference>
<comment type="caution">
    <text evidence="1">The sequence shown here is derived from an EMBL/GenBank/DDBJ whole genome shotgun (WGS) entry which is preliminary data.</text>
</comment>
<evidence type="ECO:0000313" key="1">
    <source>
        <dbReference type="EMBL" id="KTD33577.1"/>
    </source>
</evidence>
<dbReference type="PATRIC" id="fig|45070.6.peg.2455"/>
<name>A0A0W0WMP0_9GAMM</name>